<evidence type="ECO:0000313" key="2">
    <source>
        <dbReference type="EMBL" id="EEC04589.1"/>
    </source>
</evidence>
<dbReference type="OrthoDB" id="294730at2759"/>
<keyword evidence="1" id="KW-0812">Transmembrane</keyword>
<protein>
    <submittedName>
        <fullName evidence="2 3">Uncharacterized protein</fullName>
    </submittedName>
</protein>
<keyword evidence="4" id="KW-1185">Reference proteome</keyword>
<dbReference type="AlphaFoldDB" id="B7PDB7"/>
<dbReference type="InParanoid" id="B7PDB7"/>
<keyword evidence="1" id="KW-1133">Transmembrane helix</keyword>
<dbReference type="HOGENOM" id="CLU_2415707_0_0_1"/>
<reference evidence="2 4" key="1">
    <citation type="submission" date="2008-03" db="EMBL/GenBank/DDBJ databases">
        <title>Annotation of Ixodes scapularis.</title>
        <authorList>
            <consortium name="Ixodes scapularis Genome Project Consortium"/>
            <person name="Caler E."/>
            <person name="Hannick L.I."/>
            <person name="Bidwell S."/>
            <person name="Joardar V."/>
            <person name="Thiagarajan M."/>
            <person name="Amedeo P."/>
            <person name="Galinsky K.J."/>
            <person name="Schobel S."/>
            <person name="Inman J."/>
            <person name="Hostetler J."/>
            <person name="Miller J."/>
            <person name="Hammond M."/>
            <person name="Megy K."/>
            <person name="Lawson D."/>
            <person name="Kodira C."/>
            <person name="Sutton G."/>
            <person name="Meyer J."/>
            <person name="Hill C.A."/>
            <person name="Birren B."/>
            <person name="Nene V."/>
            <person name="Collins F."/>
            <person name="Alarcon-Chaidez F."/>
            <person name="Wikel S."/>
            <person name="Strausberg R."/>
        </authorList>
    </citation>
    <scope>NUCLEOTIDE SEQUENCE [LARGE SCALE GENOMIC DNA]</scope>
    <source>
        <strain evidence="4">Wikel</strain>
        <strain evidence="2">Wikel colony</strain>
    </source>
</reference>
<dbReference type="VEuPathDB" id="VectorBase:ISCP_008124"/>
<sequence length="92" mass="9922">MAAVTFGAVGTAKDCRQSIALTPVAVFIYAPEEFCGALSGLVYIFTLPCIIYMVAMRGKLTACSMVFHSFIILLGLANFASQFLLQYLESLA</sequence>
<dbReference type="PaxDb" id="6945-B7PDB7"/>
<organism>
    <name type="scientific">Ixodes scapularis</name>
    <name type="common">Black-legged tick</name>
    <name type="synonym">Deer tick</name>
    <dbReference type="NCBI Taxonomy" id="6945"/>
    <lineage>
        <taxon>Eukaryota</taxon>
        <taxon>Metazoa</taxon>
        <taxon>Ecdysozoa</taxon>
        <taxon>Arthropoda</taxon>
        <taxon>Chelicerata</taxon>
        <taxon>Arachnida</taxon>
        <taxon>Acari</taxon>
        <taxon>Parasitiformes</taxon>
        <taxon>Ixodida</taxon>
        <taxon>Ixodoidea</taxon>
        <taxon>Ixodidae</taxon>
        <taxon>Ixodinae</taxon>
        <taxon>Ixodes</taxon>
    </lineage>
</organism>
<evidence type="ECO:0000256" key="1">
    <source>
        <dbReference type="SAM" id="Phobius"/>
    </source>
</evidence>
<accession>B7PDB7</accession>
<dbReference type="EMBL" id="ABJB010515038">
    <property type="status" value="NOT_ANNOTATED_CDS"/>
    <property type="molecule type" value="Genomic_DNA"/>
</dbReference>
<feature type="transmembrane region" description="Helical" evidence="1">
    <location>
        <begin position="67"/>
        <end position="88"/>
    </location>
</feature>
<dbReference type="VEuPathDB" id="VectorBase:ISCI003433"/>
<dbReference type="EnsemblMetazoa" id="ISCW003433-RA">
    <property type="protein sequence ID" value="ISCW003433-PA"/>
    <property type="gene ID" value="ISCW003433"/>
</dbReference>
<dbReference type="EMBL" id="DS689134">
    <property type="protein sequence ID" value="EEC04589.1"/>
    <property type="molecule type" value="Genomic_DNA"/>
</dbReference>
<gene>
    <name evidence="2" type="ORF">IscW_ISCW003433</name>
</gene>
<reference evidence="3" key="2">
    <citation type="submission" date="2020-05" db="UniProtKB">
        <authorList>
            <consortium name="EnsemblMetazoa"/>
        </authorList>
    </citation>
    <scope>IDENTIFICATION</scope>
    <source>
        <strain evidence="3">wikel</strain>
    </source>
</reference>
<name>B7PDB7_IXOSC</name>
<proteinExistence type="predicted"/>
<evidence type="ECO:0000313" key="3">
    <source>
        <dbReference type="EnsemblMetazoa" id="ISCW003433-PA"/>
    </source>
</evidence>
<feature type="transmembrane region" description="Helical" evidence="1">
    <location>
        <begin position="36"/>
        <end position="55"/>
    </location>
</feature>
<keyword evidence="1" id="KW-0472">Membrane</keyword>
<evidence type="ECO:0000313" key="4">
    <source>
        <dbReference type="Proteomes" id="UP000001555"/>
    </source>
</evidence>
<dbReference type="Proteomes" id="UP000001555">
    <property type="component" value="Unassembled WGS sequence"/>
</dbReference>
<dbReference type="VEuPathDB" id="VectorBase:ISCW003433"/>